<dbReference type="AlphaFoldDB" id="A0AAV9BCL4"/>
<keyword evidence="3" id="KW-1185">Reference proteome</keyword>
<dbReference type="PANTHER" id="PTHR33116:SF78">
    <property type="entry name" value="OS12G0587133 PROTEIN"/>
    <property type="match status" value="1"/>
</dbReference>
<evidence type="ECO:0000313" key="2">
    <source>
        <dbReference type="EMBL" id="KAK1274331.1"/>
    </source>
</evidence>
<evidence type="ECO:0000313" key="3">
    <source>
        <dbReference type="Proteomes" id="UP001179952"/>
    </source>
</evidence>
<dbReference type="InterPro" id="IPR026960">
    <property type="entry name" value="RVT-Znf"/>
</dbReference>
<evidence type="ECO:0000259" key="1">
    <source>
        <dbReference type="Pfam" id="PF13966"/>
    </source>
</evidence>
<gene>
    <name evidence="2" type="ORF">QJS04_geneDACA022435</name>
</gene>
<name>A0AAV9BCL4_ACOGR</name>
<sequence length="528" mass="60507">MLCEAEDKYVRSSRFILKCFEILSGLKINTRKSSLLGINTSEAENIRLATWMGCGIVPFPTRHLGLPLVKGRLLKADWDPLIERMHRRLAGWKGRLLSWGGRLVLLQSVLTNLPLFFLSVFRTPAGVLTTIDQARRRFLWRGASDTQKTPYLMKWDLVCRSKKEGGLGVLNLGDMNRALLAKWIWKWLQGHNSLWISLVRDRYGGEGLGDKRWPAINARTSHSCKDIFADCAELSSAFIWRVGNGCKVHFWQDCWAGDVDLRTQCPDLHHIAVKKEGTLAEICQTIGEADLRCLELSRARLSNAQINQYALVLERMGSLVLDTDTEDQLIWKPHSSECFSVKEAYNWWCRDRAGSSPTHRMLPQIWKPKIPLKIKIFSWLLYHNRVVTLVYRTKWNPTASTTCILCLEEPETAQHLFCQCRIARRLWSAIGDATGLSLNFQSLEDLWSAGKDLHHPCMGKVAAHISQSIVPAGTWAIWLSRNATLFRGTRIYWENMWELFCGCVRDWGRYIAGAREVHFDNGRLRIEA</sequence>
<feature type="domain" description="Reverse transcriptase zinc-binding" evidence="1">
    <location>
        <begin position="339"/>
        <end position="427"/>
    </location>
</feature>
<reference evidence="2" key="2">
    <citation type="submission" date="2023-06" db="EMBL/GenBank/DDBJ databases">
        <authorList>
            <person name="Ma L."/>
            <person name="Liu K.-W."/>
            <person name="Li Z."/>
            <person name="Hsiao Y.-Y."/>
            <person name="Qi Y."/>
            <person name="Fu T."/>
            <person name="Tang G."/>
            <person name="Zhang D."/>
            <person name="Sun W.-H."/>
            <person name="Liu D.-K."/>
            <person name="Li Y."/>
            <person name="Chen G.-Z."/>
            <person name="Liu X.-D."/>
            <person name="Liao X.-Y."/>
            <person name="Jiang Y.-T."/>
            <person name="Yu X."/>
            <person name="Hao Y."/>
            <person name="Huang J."/>
            <person name="Zhao X.-W."/>
            <person name="Ke S."/>
            <person name="Chen Y.-Y."/>
            <person name="Wu W.-L."/>
            <person name="Hsu J.-L."/>
            <person name="Lin Y.-F."/>
            <person name="Huang M.-D."/>
            <person name="Li C.-Y."/>
            <person name="Huang L."/>
            <person name="Wang Z.-W."/>
            <person name="Zhao X."/>
            <person name="Zhong W.-Y."/>
            <person name="Peng D.-H."/>
            <person name="Ahmad S."/>
            <person name="Lan S."/>
            <person name="Zhang J.-S."/>
            <person name="Tsai W.-C."/>
            <person name="Van De Peer Y."/>
            <person name="Liu Z.-J."/>
        </authorList>
    </citation>
    <scope>NUCLEOTIDE SEQUENCE</scope>
    <source>
        <strain evidence="2">SCP</strain>
        <tissue evidence="2">Leaves</tissue>
    </source>
</reference>
<dbReference type="Proteomes" id="UP001179952">
    <property type="component" value="Unassembled WGS sequence"/>
</dbReference>
<organism evidence="2 3">
    <name type="scientific">Acorus gramineus</name>
    <name type="common">Dwarf sweet flag</name>
    <dbReference type="NCBI Taxonomy" id="55184"/>
    <lineage>
        <taxon>Eukaryota</taxon>
        <taxon>Viridiplantae</taxon>
        <taxon>Streptophyta</taxon>
        <taxon>Embryophyta</taxon>
        <taxon>Tracheophyta</taxon>
        <taxon>Spermatophyta</taxon>
        <taxon>Magnoliopsida</taxon>
        <taxon>Liliopsida</taxon>
        <taxon>Acoraceae</taxon>
        <taxon>Acorus</taxon>
    </lineage>
</organism>
<proteinExistence type="predicted"/>
<accession>A0AAV9BCL4</accession>
<dbReference type="EMBL" id="JAUJYN010000004">
    <property type="protein sequence ID" value="KAK1274331.1"/>
    <property type="molecule type" value="Genomic_DNA"/>
</dbReference>
<protein>
    <recommendedName>
        <fullName evidence="1">Reverse transcriptase zinc-binding domain-containing protein</fullName>
    </recommendedName>
</protein>
<reference evidence="2" key="1">
    <citation type="journal article" date="2023" name="Nat. Commun.">
        <title>Diploid and tetraploid genomes of Acorus and the evolution of monocots.</title>
        <authorList>
            <person name="Ma L."/>
            <person name="Liu K.W."/>
            <person name="Li Z."/>
            <person name="Hsiao Y.Y."/>
            <person name="Qi Y."/>
            <person name="Fu T."/>
            <person name="Tang G.D."/>
            <person name="Zhang D."/>
            <person name="Sun W.H."/>
            <person name="Liu D.K."/>
            <person name="Li Y."/>
            <person name="Chen G.Z."/>
            <person name="Liu X.D."/>
            <person name="Liao X.Y."/>
            <person name="Jiang Y.T."/>
            <person name="Yu X."/>
            <person name="Hao Y."/>
            <person name="Huang J."/>
            <person name="Zhao X.W."/>
            <person name="Ke S."/>
            <person name="Chen Y.Y."/>
            <person name="Wu W.L."/>
            <person name="Hsu J.L."/>
            <person name="Lin Y.F."/>
            <person name="Huang M.D."/>
            <person name="Li C.Y."/>
            <person name="Huang L."/>
            <person name="Wang Z.W."/>
            <person name="Zhao X."/>
            <person name="Zhong W.Y."/>
            <person name="Peng D.H."/>
            <person name="Ahmad S."/>
            <person name="Lan S."/>
            <person name="Zhang J.S."/>
            <person name="Tsai W.C."/>
            <person name="Van de Peer Y."/>
            <person name="Liu Z.J."/>
        </authorList>
    </citation>
    <scope>NUCLEOTIDE SEQUENCE</scope>
    <source>
        <strain evidence="2">SCP</strain>
    </source>
</reference>
<dbReference type="PANTHER" id="PTHR33116">
    <property type="entry name" value="REVERSE TRANSCRIPTASE ZINC-BINDING DOMAIN-CONTAINING PROTEIN-RELATED-RELATED"/>
    <property type="match status" value="1"/>
</dbReference>
<dbReference type="Pfam" id="PF13966">
    <property type="entry name" value="zf-RVT"/>
    <property type="match status" value="1"/>
</dbReference>
<comment type="caution">
    <text evidence="2">The sequence shown here is derived from an EMBL/GenBank/DDBJ whole genome shotgun (WGS) entry which is preliminary data.</text>
</comment>